<evidence type="ECO:0000256" key="6">
    <source>
        <dbReference type="ARBA" id="ARBA00022516"/>
    </source>
</evidence>
<evidence type="ECO:0000256" key="16">
    <source>
        <dbReference type="SAM" id="Phobius"/>
    </source>
</evidence>
<comment type="similarity">
    <text evidence="3 15">Belongs to the CDP-alcohol phosphatidyltransferase class-I family.</text>
</comment>
<evidence type="ECO:0000256" key="3">
    <source>
        <dbReference type="ARBA" id="ARBA00010441"/>
    </source>
</evidence>
<evidence type="ECO:0000256" key="10">
    <source>
        <dbReference type="ARBA" id="ARBA00023098"/>
    </source>
</evidence>
<dbReference type="PROSITE" id="PS00379">
    <property type="entry name" value="CDP_ALCOHOL_P_TRANSF"/>
    <property type="match status" value="1"/>
</dbReference>
<comment type="caution">
    <text evidence="18">The sequence shown here is derived from an EMBL/GenBank/DDBJ whole genome shotgun (WGS) entry which is preliminary data.</text>
</comment>
<evidence type="ECO:0000256" key="8">
    <source>
        <dbReference type="ARBA" id="ARBA00022692"/>
    </source>
</evidence>
<feature type="transmembrane region" description="Helical" evidence="16">
    <location>
        <begin position="240"/>
        <end position="260"/>
    </location>
</feature>
<evidence type="ECO:0000256" key="12">
    <source>
        <dbReference type="ARBA" id="ARBA00023209"/>
    </source>
</evidence>
<feature type="transmembrane region" description="Helical" evidence="16">
    <location>
        <begin position="123"/>
        <end position="140"/>
    </location>
</feature>
<keyword evidence="19" id="KW-1185">Reference proteome</keyword>
<sequence>MVFCIPVQRAGNLFVQVVKLLYRIDTPTNIFPSMHVFIAVACGGAILKNGNCRKYKSVMWGTGTLTVLVVLSTVFLKQHSVVDVVFSIVLYGICYYVFYRVLPGYKEEITRLATREELLTVPNLLSTFRLVLAVLFWGIYQRYGGMAENRKLLTGILLLSGITDFLDGKIARRFHMVSEVGKILDPIADKVTQGVLLICFFSEYEVAKGVFLLFLVKECYMSVMGTRAIKRVKKNEGAKWYGKINTAVFYAVMAVLVFIPDISEKAANLLILCCGAFMLLAFIMYGNYYSVLLKEEKG</sequence>
<dbReference type="PANTHER" id="PTHR14269">
    <property type="entry name" value="CDP-DIACYLGLYCEROL--GLYCEROL-3-PHOSPHATE 3-PHOSPHATIDYLTRANSFERASE-RELATED"/>
    <property type="match status" value="1"/>
</dbReference>
<feature type="transmembrane region" description="Helical" evidence="16">
    <location>
        <begin position="266"/>
        <end position="288"/>
    </location>
</feature>
<name>A0ABT2RP43_9FIRM</name>
<dbReference type="InterPro" id="IPR000326">
    <property type="entry name" value="PAP2/HPO"/>
</dbReference>
<protein>
    <recommendedName>
        <fullName evidence="5">CDP-diacylglycerol--glycerol-3-phosphate 3-phosphatidyltransferase</fullName>
        <ecNumber evidence="4">2.7.8.5</ecNumber>
    </recommendedName>
</protein>
<dbReference type="SUPFAM" id="SSF48317">
    <property type="entry name" value="Acid phosphatase/Vanadium-dependent haloperoxidase"/>
    <property type="match status" value="1"/>
</dbReference>
<keyword evidence="10" id="KW-0443">Lipid metabolism</keyword>
<dbReference type="Proteomes" id="UP001652431">
    <property type="component" value="Unassembled WGS sequence"/>
</dbReference>
<gene>
    <name evidence="18" type="ORF">OCV99_11645</name>
</gene>
<feature type="domain" description="Phosphatidic acid phosphatase type 2/haloperoxidase" evidence="17">
    <location>
        <begin position="28"/>
        <end position="101"/>
    </location>
</feature>
<accession>A0ABT2RP43</accession>
<keyword evidence="12" id="KW-0594">Phospholipid biosynthesis</keyword>
<dbReference type="Pfam" id="PF01066">
    <property type="entry name" value="CDP-OH_P_transf"/>
    <property type="match status" value="1"/>
</dbReference>
<comment type="catalytic activity">
    <reaction evidence="14">
        <text>a CDP-1,2-diacyl-sn-glycerol + sn-glycerol 3-phosphate = a 1,2-diacyl-sn-glycero-3-phospho-(1'-sn-glycero-3'-phosphate) + CMP + H(+)</text>
        <dbReference type="Rhea" id="RHEA:12593"/>
        <dbReference type="ChEBI" id="CHEBI:15378"/>
        <dbReference type="ChEBI" id="CHEBI:57597"/>
        <dbReference type="ChEBI" id="CHEBI:58332"/>
        <dbReference type="ChEBI" id="CHEBI:60110"/>
        <dbReference type="ChEBI" id="CHEBI:60377"/>
        <dbReference type="EC" id="2.7.8.5"/>
    </reaction>
</comment>
<keyword evidence="11 16" id="KW-0472">Membrane</keyword>
<organism evidence="18 19">
    <name type="scientific">Dorea acetigenes</name>
    <dbReference type="NCBI Taxonomy" id="2981787"/>
    <lineage>
        <taxon>Bacteria</taxon>
        <taxon>Bacillati</taxon>
        <taxon>Bacillota</taxon>
        <taxon>Clostridia</taxon>
        <taxon>Lachnospirales</taxon>
        <taxon>Lachnospiraceae</taxon>
        <taxon>Dorea</taxon>
    </lineage>
</organism>
<evidence type="ECO:0000256" key="7">
    <source>
        <dbReference type="ARBA" id="ARBA00022679"/>
    </source>
</evidence>
<keyword evidence="9 16" id="KW-1133">Transmembrane helix</keyword>
<dbReference type="RefSeq" id="WP_262575495.1">
    <property type="nucleotide sequence ID" value="NZ_JAOQJU010000015.1"/>
</dbReference>
<feature type="transmembrane region" description="Helical" evidence="16">
    <location>
        <begin position="30"/>
        <end position="47"/>
    </location>
</feature>
<keyword evidence="13" id="KW-1208">Phospholipid metabolism</keyword>
<evidence type="ECO:0000256" key="5">
    <source>
        <dbReference type="ARBA" id="ARBA00014944"/>
    </source>
</evidence>
<evidence type="ECO:0000313" key="18">
    <source>
        <dbReference type="EMBL" id="MCU6687182.1"/>
    </source>
</evidence>
<evidence type="ECO:0000256" key="14">
    <source>
        <dbReference type="ARBA" id="ARBA00048586"/>
    </source>
</evidence>
<feature type="transmembrane region" description="Helical" evidence="16">
    <location>
        <begin position="84"/>
        <end position="102"/>
    </location>
</feature>
<evidence type="ECO:0000256" key="2">
    <source>
        <dbReference type="ARBA" id="ARBA00005042"/>
    </source>
</evidence>
<reference evidence="18 19" key="1">
    <citation type="journal article" date="2021" name="ISME Commun">
        <title>Automated analysis of genomic sequences facilitates high-throughput and comprehensive description of bacteria.</title>
        <authorList>
            <person name="Hitch T.C.A."/>
        </authorList>
    </citation>
    <scope>NUCLEOTIDE SEQUENCE [LARGE SCALE GENOMIC DNA]</scope>
    <source>
        <strain evidence="18 19">Sanger_03</strain>
    </source>
</reference>
<evidence type="ECO:0000259" key="17">
    <source>
        <dbReference type="Pfam" id="PF01569"/>
    </source>
</evidence>
<dbReference type="EC" id="2.7.8.5" evidence="4"/>
<dbReference type="InterPro" id="IPR000462">
    <property type="entry name" value="CDP-OH_P_trans"/>
</dbReference>
<keyword evidence="6" id="KW-0444">Lipid biosynthesis</keyword>
<dbReference type="PANTHER" id="PTHR14269:SF62">
    <property type="entry name" value="CDP-DIACYLGLYCEROL--GLYCEROL-3-PHOSPHATE 3-PHOSPHATIDYLTRANSFERASE 1, CHLOROPLASTIC"/>
    <property type="match status" value="1"/>
</dbReference>
<evidence type="ECO:0000313" key="19">
    <source>
        <dbReference type="Proteomes" id="UP001652431"/>
    </source>
</evidence>
<evidence type="ECO:0000256" key="9">
    <source>
        <dbReference type="ARBA" id="ARBA00022989"/>
    </source>
</evidence>
<feature type="transmembrane region" description="Helical" evidence="16">
    <location>
        <begin position="59"/>
        <end position="78"/>
    </location>
</feature>
<evidence type="ECO:0000256" key="11">
    <source>
        <dbReference type="ARBA" id="ARBA00023136"/>
    </source>
</evidence>
<evidence type="ECO:0000256" key="4">
    <source>
        <dbReference type="ARBA" id="ARBA00013170"/>
    </source>
</evidence>
<dbReference type="InterPro" id="IPR050324">
    <property type="entry name" value="CDP-alcohol_PTase-I"/>
</dbReference>
<dbReference type="EMBL" id="JAOQJU010000015">
    <property type="protein sequence ID" value="MCU6687182.1"/>
    <property type="molecule type" value="Genomic_DNA"/>
</dbReference>
<dbReference type="Gene3D" id="1.20.120.1760">
    <property type="match status" value="1"/>
</dbReference>
<proteinExistence type="inferred from homology"/>
<keyword evidence="7 15" id="KW-0808">Transferase</keyword>
<feature type="transmembrane region" description="Helical" evidence="16">
    <location>
        <begin position="152"/>
        <end position="168"/>
    </location>
</feature>
<comment type="subcellular location">
    <subcellularLocation>
        <location evidence="1">Membrane</location>
        <topology evidence="1">Multi-pass membrane protein</topology>
    </subcellularLocation>
</comment>
<dbReference type="InterPro" id="IPR036938">
    <property type="entry name" value="PAP2/HPO_sf"/>
</dbReference>
<dbReference type="InterPro" id="IPR043130">
    <property type="entry name" value="CDP-OH_PTrfase_TM_dom"/>
</dbReference>
<dbReference type="Pfam" id="PF01569">
    <property type="entry name" value="PAP2"/>
    <property type="match status" value="1"/>
</dbReference>
<keyword evidence="8 16" id="KW-0812">Transmembrane</keyword>
<evidence type="ECO:0000256" key="15">
    <source>
        <dbReference type="RuleBase" id="RU003750"/>
    </source>
</evidence>
<evidence type="ECO:0000256" key="13">
    <source>
        <dbReference type="ARBA" id="ARBA00023264"/>
    </source>
</evidence>
<dbReference type="InterPro" id="IPR048254">
    <property type="entry name" value="CDP_ALCOHOL_P_TRANSF_CS"/>
</dbReference>
<evidence type="ECO:0000256" key="1">
    <source>
        <dbReference type="ARBA" id="ARBA00004141"/>
    </source>
</evidence>
<comment type="pathway">
    <text evidence="2">Phospholipid metabolism; phosphatidylglycerol biosynthesis; phosphatidylglycerol from CDP-diacylglycerol: step 1/2.</text>
</comment>